<dbReference type="EMBL" id="BARS01028988">
    <property type="protein sequence ID" value="GAG00223.1"/>
    <property type="molecule type" value="Genomic_DNA"/>
</dbReference>
<accession>X0UIM0</accession>
<sequence>EVVDELSIVRGTMTKPTYTDPLTGQTIGGTPTTTRSDVTPGLINSNTFFSKAGDVWKSAFTTVGLTSPLETSGDIELPIGGQTGKSAYAKFDKGVQDIKSDFWGTGGIFNPFARYKAFAESYKLRQETRAKADELKNVLIRSQYDFIPSLQTQKQKLTQAGYSPFDIKIEKDGDTKTLTMNEIDFASVPTARAKHFVDKGEKGKAYFSLGLAGVTEIAEIGLQGQALKLIGLTGGFATEGGLFGRSIMYGATKYPKVGRVLEYG</sequence>
<evidence type="ECO:0000313" key="1">
    <source>
        <dbReference type="EMBL" id="GAG00223.1"/>
    </source>
</evidence>
<name>X0UIM0_9ZZZZ</name>
<proteinExistence type="predicted"/>
<protein>
    <submittedName>
        <fullName evidence="1">Uncharacterized protein</fullName>
    </submittedName>
</protein>
<feature type="non-terminal residue" evidence="1">
    <location>
        <position position="1"/>
    </location>
</feature>
<gene>
    <name evidence="1" type="ORF">S01H1_45372</name>
</gene>
<dbReference type="AlphaFoldDB" id="X0UIM0"/>
<feature type="non-terminal residue" evidence="1">
    <location>
        <position position="264"/>
    </location>
</feature>
<reference evidence="1" key="1">
    <citation type="journal article" date="2014" name="Front. Microbiol.">
        <title>High frequency of phylogenetically diverse reductive dehalogenase-homologous genes in deep subseafloor sedimentary metagenomes.</title>
        <authorList>
            <person name="Kawai M."/>
            <person name="Futagami T."/>
            <person name="Toyoda A."/>
            <person name="Takaki Y."/>
            <person name="Nishi S."/>
            <person name="Hori S."/>
            <person name="Arai W."/>
            <person name="Tsubouchi T."/>
            <person name="Morono Y."/>
            <person name="Uchiyama I."/>
            <person name="Ito T."/>
            <person name="Fujiyama A."/>
            <person name="Inagaki F."/>
            <person name="Takami H."/>
        </authorList>
    </citation>
    <scope>NUCLEOTIDE SEQUENCE</scope>
    <source>
        <strain evidence="1">Expedition CK06-06</strain>
    </source>
</reference>
<organism evidence="1">
    <name type="scientific">marine sediment metagenome</name>
    <dbReference type="NCBI Taxonomy" id="412755"/>
    <lineage>
        <taxon>unclassified sequences</taxon>
        <taxon>metagenomes</taxon>
        <taxon>ecological metagenomes</taxon>
    </lineage>
</organism>
<comment type="caution">
    <text evidence="1">The sequence shown here is derived from an EMBL/GenBank/DDBJ whole genome shotgun (WGS) entry which is preliminary data.</text>
</comment>